<dbReference type="EMBL" id="UOEA01000074">
    <property type="protein sequence ID" value="VAV84833.1"/>
    <property type="molecule type" value="Genomic_DNA"/>
</dbReference>
<dbReference type="AlphaFoldDB" id="A0A3B0RJY8"/>
<dbReference type="HAMAP" id="MF_00005">
    <property type="entry name" value="Arg_succ_synth_type1"/>
    <property type="match status" value="1"/>
</dbReference>
<dbReference type="UniPathway" id="UPA00068">
    <property type="reaction ID" value="UER00113"/>
</dbReference>
<proteinExistence type="inferred from homology"/>
<dbReference type="InterPro" id="IPR023434">
    <property type="entry name" value="Arginosuc_synth_type_1_subfam"/>
</dbReference>
<evidence type="ECO:0000256" key="3">
    <source>
        <dbReference type="ARBA" id="ARBA00012286"/>
    </source>
</evidence>
<feature type="domain" description="Arginosuccinate synthase-like N-terminal" evidence="9">
    <location>
        <begin position="7"/>
        <end position="167"/>
    </location>
</feature>
<feature type="domain" description="Arginosuccinate synthase C-terminal" evidence="10">
    <location>
        <begin position="177"/>
        <end position="394"/>
    </location>
</feature>
<gene>
    <name evidence="11" type="ORF">MNBD_DELTA01-1912</name>
</gene>
<keyword evidence="8" id="KW-0067">ATP-binding</keyword>
<dbReference type="CDD" id="cd01999">
    <property type="entry name" value="ASS"/>
    <property type="match status" value="1"/>
</dbReference>
<dbReference type="EC" id="6.3.4.5" evidence="3"/>
<dbReference type="NCBIfam" id="TIGR00032">
    <property type="entry name" value="argG"/>
    <property type="match status" value="1"/>
</dbReference>
<keyword evidence="4" id="KW-0055">Arginine biosynthesis</keyword>
<name>A0A3B0RJY8_9ZZZZ</name>
<comment type="pathway">
    <text evidence="1">Amino-acid biosynthesis; L-arginine biosynthesis; L-arginine from L-ornithine and carbamoyl phosphate: step 2/3.</text>
</comment>
<protein>
    <recommendedName>
        <fullName evidence="3">argininosuccinate synthase</fullName>
        <ecNumber evidence="3">6.3.4.5</ecNumber>
    </recommendedName>
</protein>
<evidence type="ECO:0000259" key="9">
    <source>
        <dbReference type="Pfam" id="PF00764"/>
    </source>
</evidence>
<dbReference type="GO" id="GO:0004055">
    <property type="term" value="F:argininosuccinate synthase activity"/>
    <property type="evidence" value="ECO:0007669"/>
    <property type="project" value="UniProtKB-EC"/>
</dbReference>
<evidence type="ECO:0000256" key="8">
    <source>
        <dbReference type="ARBA" id="ARBA00022840"/>
    </source>
</evidence>
<dbReference type="FunFam" id="3.40.50.620:FF:000019">
    <property type="entry name" value="Argininosuccinate synthase"/>
    <property type="match status" value="1"/>
</dbReference>
<dbReference type="PANTHER" id="PTHR11587:SF2">
    <property type="entry name" value="ARGININOSUCCINATE SYNTHASE"/>
    <property type="match status" value="1"/>
</dbReference>
<evidence type="ECO:0000259" key="10">
    <source>
        <dbReference type="Pfam" id="PF20979"/>
    </source>
</evidence>
<dbReference type="PANTHER" id="PTHR11587">
    <property type="entry name" value="ARGININOSUCCINATE SYNTHASE"/>
    <property type="match status" value="1"/>
</dbReference>
<dbReference type="Pfam" id="PF00764">
    <property type="entry name" value="Arginosuc_synth"/>
    <property type="match status" value="1"/>
</dbReference>
<dbReference type="Gene3D" id="1.20.5.470">
    <property type="entry name" value="Single helix bin"/>
    <property type="match status" value="1"/>
</dbReference>
<accession>A0A3B0RJY8</accession>
<keyword evidence="5 11" id="KW-0436">Ligase</keyword>
<dbReference type="GO" id="GO:0000053">
    <property type="term" value="P:argininosuccinate metabolic process"/>
    <property type="evidence" value="ECO:0007669"/>
    <property type="project" value="TreeGrafter"/>
</dbReference>
<dbReference type="Gene3D" id="3.40.50.620">
    <property type="entry name" value="HUPs"/>
    <property type="match status" value="1"/>
</dbReference>
<dbReference type="Pfam" id="PF20979">
    <property type="entry name" value="Arginosuc_syn_C"/>
    <property type="match status" value="1"/>
</dbReference>
<organism evidence="11">
    <name type="scientific">hydrothermal vent metagenome</name>
    <dbReference type="NCBI Taxonomy" id="652676"/>
    <lineage>
        <taxon>unclassified sequences</taxon>
        <taxon>metagenomes</taxon>
        <taxon>ecological metagenomes</taxon>
    </lineage>
</organism>
<dbReference type="InterPro" id="IPR014729">
    <property type="entry name" value="Rossmann-like_a/b/a_fold"/>
</dbReference>
<dbReference type="SUPFAM" id="SSF69864">
    <property type="entry name" value="Argininosuccinate synthetase, C-terminal domain"/>
    <property type="match status" value="1"/>
</dbReference>
<evidence type="ECO:0000256" key="2">
    <source>
        <dbReference type="ARBA" id="ARBA00011881"/>
    </source>
</evidence>
<dbReference type="GO" id="GO:0006526">
    <property type="term" value="P:L-arginine biosynthetic process"/>
    <property type="evidence" value="ECO:0007669"/>
    <property type="project" value="UniProtKB-UniPathway"/>
</dbReference>
<reference evidence="11" key="1">
    <citation type="submission" date="2018-06" db="EMBL/GenBank/DDBJ databases">
        <authorList>
            <person name="Zhirakovskaya E."/>
        </authorList>
    </citation>
    <scope>NUCLEOTIDE SEQUENCE</scope>
</reference>
<evidence type="ECO:0000256" key="5">
    <source>
        <dbReference type="ARBA" id="ARBA00022598"/>
    </source>
</evidence>
<dbReference type="GO" id="GO:0005737">
    <property type="term" value="C:cytoplasm"/>
    <property type="evidence" value="ECO:0007669"/>
    <property type="project" value="TreeGrafter"/>
</dbReference>
<evidence type="ECO:0000313" key="11">
    <source>
        <dbReference type="EMBL" id="VAV84833.1"/>
    </source>
</evidence>
<evidence type="ECO:0000256" key="7">
    <source>
        <dbReference type="ARBA" id="ARBA00022741"/>
    </source>
</evidence>
<comment type="subunit">
    <text evidence="2">Homotetramer.</text>
</comment>
<sequence>MTDTVKKVVLAYSGGLDTSVIINWLKDTYGCEVVAFIADVGQGDEIKPLKAKAKKSGAVKAVIKDLREEFARDFVFPMLRAGAVYEGTYLLGTAIARPLIAKAHMEVVADTGADAVSHGATGKGNDQVRFELAYYAIDPHITVIAPWRIWDLKGRSDLLKYAKKHGIDVTASKKKPYSIDRNLFHISFEGGSIEDLEKEPPAATYVMSVPPEKAPNRATYIDLDFLAGDPVAIDGKKLSPGKLIEKLNDIGGRNAIGRADCVESRITGMKSRGIYETPGGTILHAGRRAIESIAMDREVMDLRDSLISRYAKLVYYGYWYAPEREALQKLIDEATKCVTGTVRLKLYKGNIIIISRKSDSSLYHPDFVTFEEDTVYDQRDAGGFIKINALRLKLKAMMEQKRR</sequence>
<evidence type="ECO:0000256" key="4">
    <source>
        <dbReference type="ARBA" id="ARBA00022571"/>
    </source>
</evidence>
<dbReference type="NCBIfam" id="NF001770">
    <property type="entry name" value="PRK00509.1"/>
    <property type="match status" value="1"/>
</dbReference>
<evidence type="ECO:0000256" key="6">
    <source>
        <dbReference type="ARBA" id="ARBA00022605"/>
    </source>
</evidence>
<evidence type="ECO:0000256" key="1">
    <source>
        <dbReference type="ARBA" id="ARBA00004967"/>
    </source>
</evidence>
<dbReference type="GO" id="GO:0000050">
    <property type="term" value="P:urea cycle"/>
    <property type="evidence" value="ECO:0007669"/>
    <property type="project" value="TreeGrafter"/>
</dbReference>
<dbReference type="InterPro" id="IPR024074">
    <property type="entry name" value="AS_cat/multimer_dom_body"/>
</dbReference>
<dbReference type="FunFam" id="3.90.1260.10:FF:000007">
    <property type="entry name" value="Argininosuccinate synthase"/>
    <property type="match status" value="1"/>
</dbReference>
<dbReference type="GO" id="GO:0005524">
    <property type="term" value="F:ATP binding"/>
    <property type="evidence" value="ECO:0007669"/>
    <property type="project" value="UniProtKB-KW"/>
</dbReference>
<dbReference type="InterPro" id="IPR048268">
    <property type="entry name" value="Arginosuc_syn_C"/>
</dbReference>
<keyword evidence="7" id="KW-0547">Nucleotide-binding</keyword>
<dbReference type="PROSITE" id="PS00565">
    <property type="entry name" value="ARGININOSUCCIN_SYN_2"/>
    <property type="match status" value="1"/>
</dbReference>
<dbReference type="InterPro" id="IPR048267">
    <property type="entry name" value="Arginosuc_syn_N"/>
</dbReference>
<dbReference type="InterPro" id="IPR001518">
    <property type="entry name" value="Arginosuc_synth"/>
</dbReference>
<keyword evidence="6" id="KW-0028">Amino-acid biosynthesis</keyword>
<dbReference type="Gene3D" id="3.90.1260.10">
    <property type="entry name" value="Argininosuccinate synthetase, chain A, domain 2"/>
    <property type="match status" value="1"/>
</dbReference>
<dbReference type="InterPro" id="IPR018223">
    <property type="entry name" value="Arginosuc_synth_CS"/>
</dbReference>
<dbReference type="PROSITE" id="PS00564">
    <property type="entry name" value="ARGININOSUCCIN_SYN_1"/>
    <property type="match status" value="1"/>
</dbReference>
<dbReference type="SUPFAM" id="SSF52402">
    <property type="entry name" value="Adenine nucleotide alpha hydrolases-like"/>
    <property type="match status" value="1"/>
</dbReference>